<organism evidence="2">
    <name type="scientific">marine sediment metagenome</name>
    <dbReference type="NCBI Taxonomy" id="412755"/>
    <lineage>
        <taxon>unclassified sequences</taxon>
        <taxon>metagenomes</taxon>
        <taxon>ecological metagenomes</taxon>
    </lineage>
</organism>
<reference evidence="2" key="1">
    <citation type="journal article" date="2015" name="Nature">
        <title>Complex archaea that bridge the gap between prokaryotes and eukaryotes.</title>
        <authorList>
            <person name="Spang A."/>
            <person name="Saw J.H."/>
            <person name="Jorgensen S.L."/>
            <person name="Zaremba-Niedzwiedzka K."/>
            <person name="Martijn J."/>
            <person name="Lind A.E."/>
            <person name="van Eijk R."/>
            <person name="Schleper C."/>
            <person name="Guy L."/>
            <person name="Ettema T.J."/>
        </authorList>
    </citation>
    <scope>NUCLEOTIDE SEQUENCE</scope>
</reference>
<proteinExistence type="predicted"/>
<dbReference type="AlphaFoldDB" id="A0A0F9HMC3"/>
<keyword evidence="1" id="KW-0472">Membrane</keyword>
<gene>
    <name evidence="2" type="ORF">LCGC14_1685650</name>
</gene>
<comment type="caution">
    <text evidence="2">The sequence shown here is derived from an EMBL/GenBank/DDBJ whole genome shotgun (WGS) entry which is preliminary data.</text>
</comment>
<evidence type="ECO:0000256" key="1">
    <source>
        <dbReference type="SAM" id="Phobius"/>
    </source>
</evidence>
<keyword evidence="1" id="KW-1133">Transmembrane helix</keyword>
<evidence type="ECO:0000313" key="2">
    <source>
        <dbReference type="EMBL" id="KKM16456.1"/>
    </source>
</evidence>
<name>A0A0F9HMC3_9ZZZZ</name>
<feature type="transmembrane region" description="Helical" evidence="1">
    <location>
        <begin position="7"/>
        <end position="25"/>
    </location>
</feature>
<protein>
    <submittedName>
        <fullName evidence="2">Uncharacterized protein</fullName>
    </submittedName>
</protein>
<sequence>MPFLADLAYLAGIAIAIVMAIFAFFKKDNGTHLG</sequence>
<accession>A0A0F9HMC3</accession>
<keyword evidence="1" id="KW-0812">Transmembrane</keyword>
<dbReference type="EMBL" id="LAZR01014671">
    <property type="protein sequence ID" value="KKM16456.1"/>
    <property type="molecule type" value="Genomic_DNA"/>
</dbReference>